<feature type="region of interest" description="Disordered" evidence="1">
    <location>
        <begin position="1"/>
        <end position="37"/>
    </location>
</feature>
<proteinExistence type="predicted"/>
<comment type="caution">
    <text evidence="2">The sequence shown here is derived from an EMBL/GenBank/DDBJ whole genome shotgun (WGS) entry which is preliminary data.</text>
</comment>
<feature type="compositionally biased region" description="Low complexity" evidence="1">
    <location>
        <begin position="378"/>
        <end position="393"/>
    </location>
</feature>
<dbReference type="Proteomes" id="UP001304895">
    <property type="component" value="Unassembled WGS sequence"/>
</dbReference>
<organism evidence="2 3">
    <name type="scientific">Trichocladium antarcticum</name>
    <dbReference type="NCBI Taxonomy" id="1450529"/>
    <lineage>
        <taxon>Eukaryota</taxon>
        <taxon>Fungi</taxon>
        <taxon>Dikarya</taxon>
        <taxon>Ascomycota</taxon>
        <taxon>Pezizomycotina</taxon>
        <taxon>Sordariomycetes</taxon>
        <taxon>Sordariomycetidae</taxon>
        <taxon>Sordariales</taxon>
        <taxon>Chaetomiaceae</taxon>
        <taxon>Trichocladium</taxon>
    </lineage>
</organism>
<feature type="compositionally biased region" description="Low complexity" evidence="1">
    <location>
        <begin position="97"/>
        <end position="112"/>
    </location>
</feature>
<evidence type="ECO:0000313" key="3">
    <source>
        <dbReference type="Proteomes" id="UP001304895"/>
    </source>
</evidence>
<feature type="compositionally biased region" description="Basic and acidic residues" evidence="1">
    <location>
        <begin position="192"/>
        <end position="201"/>
    </location>
</feature>
<dbReference type="AlphaFoldDB" id="A0AAN6ULL9"/>
<accession>A0AAN6ULL9</accession>
<feature type="compositionally biased region" description="Basic and acidic residues" evidence="1">
    <location>
        <begin position="1"/>
        <end position="15"/>
    </location>
</feature>
<evidence type="ECO:0000313" key="2">
    <source>
        <dbReference type="EMBL" id="KAK4135312.1"/>
    </source>
</evidence>
<reference evidence="2" key="1">
    <citation type="journal article" date="2023" name="Mol. Phylogenet. Evol.">
        <title>Genome-scale phylogeny and comparative genomics of the fungal order Sordariales.</title>
        <authorList>
            <person name="Hensen N."/>
            <person name="Bonometti L."/>
            <person name="Westerberg I."/>
            <person name="Brannstrom I.O."/>
            <person name="Guillou S."/>
            <person name="Cros-Aarteil S."/>
            <person name="Calhoun S."/>
            <person name="Haridas S."/>
            <person name="Kuo A."/>
            <person name="Mondo S."/>
            <person name="Pangilinan J."/>
            <person name="Riley R."/>
            <person name="LaButti K."/>
            <person name="Andreopoulos B."/>
            <person name="Lipzen A."/>
            <person name="Chen C."/>
            <person name="Yan M."/>
            <person name="Daum C."/>
            <person name="Ng V."/>
            <person name="Clum A."/>
            <person name="Steindorff A."/>
            <person name="Ohm R.A."/>
            <person name="Martin F."/>
            <person name="Silar P."/>
            <person name="Natvig D.O."/>
            <person name="Lalanne C."/>
            <person name="Gautier V."/>
            <person name="Ament-Velasquez S.L."/>
            <person name="Kruys A."/>
            <person name="Hutchinson M.I."/>
            <person name="Powell A.J."/>
            <person name="Barry K."/>
            <person name="Miller A.N."/>
            <person name="Grigoriev I.V."/>
            <person name="Debuchy R."/>
            <person name="Gladieux P."/>
            <person name="Hiltunen Thoren M."/>
            <person name="Johannesson H."/>
        </authorList>
    </citation>
    <scope>NUCLEOTIDE SEQUENCE</scope>
    <source>
        <strain evidence="2">CBS 123565</strain>
    </source>
</reference>
<reference evidence="2" key="2">
    <citation type="submission" date="2023-05" db="EMBL/GenBank/DDBJ databases">
        <authorList>
            <consortium name="Lawrence Berkeley National Laboratory"/>
            <person name="Steindorff A."/>
            <person name="Hensen N."/>
            <person name="Bonometti L."/>
            <person name="Westerberg I."/>
            <person name="Brannstrom I.O."/>
            <person name="Guillou S."/>
            <person name="Cros-Aarteil S."/>
            <person name="Calhoun S."/>
            <person name="Haridas S."/>
            <person name="Kuo A."/>
            <person name="Mondo S."/>
            <person name="Pangilinan J."/>
            <person name="Riley R."/>
            <person name="Labutti K."/>
            <person name="Andreopoulos B."/>
            <person name="Lipzen A."/>
            <person name="Chen C."/>
            <person name="Yanf M."/>
            <person name="Daum C."/>
            <person name="Ng V."/>
            <person name="Clum A."/>
            <person name="Ohm R."/>
            <person name="Martin F."/>
            <person name="Silar P."/>
            <person name="Natvig D."/>
            <person name="Lalanne C."/>
            <person name="Gautier V."/>
            <person name="Ament-Velasquez S.L."/>
            <person name="Kruys A."/>
            <person name="Hutchinson M.I."/>
            <person name="Powell A.J."/>
            <person name="Barry K."/>
            <person name="Miller A.N."/>
            <person name="Grigoriev I.V."/>
            <person name="Debuchy R."/>
            <person name="Gladieux P."/>
            <person name="Thoren M.H."/>
            <person name="Johannesson H."/>
        </authorList>
    </citation>
    <scope>NUCLEOTIDE SEQUENCE</scope>
    <source>
        <strain evidence="2">CBS 123565</strain>
    </source>
</reference>
<feature type="region of interest" description="Disordered" evidence="1">
    <location>
        <begin position="65"/>
        <end position="151"/>
    </location>
</feature>
<evidence type="ECO:0000256" key="1">
    <source>
        <dbReference type="SAM" id="MobiDB-lite"/>
    </source>
</evidence>
<sequence length="580" mass="64748">MSDERSPPRDLDHTRNQTADGSIRDWSPIPHDQQADSVTERLQRVIEAFHRDIDWLSRLVSHHVAESSMASGSSRDLRRRFNRDPQPPNDGLPDGRSSLSPNTPSLPPLRSLGARARVPMAASTGPGSRSSRYRPADGGPAERDRYRSYRLNARGINPTSLDELDRDIEDTNSQLRALLDFTSGPIMSPPPHSHDGPEEGRHTKRRKLDSDRMSPNFGGFHYGRYGQVEPGQLTMEIVSCDGGVYSDEHTYPPENILKNDPSVYCTKGNRCNIVLRHQGGTVFSLKELVIRAPESKFSCPVREGMVFVAMESDDLLTRTAQYQVQHLPGRARRRGTVIFRHEEEGSLRVQPRPLRAFSYGADDDDDEDEEDDRTTRIPAEFAAAPPPFIITTECSDDDDDSDDDRISRPRPPRRRTPNTLGEFPVERDGESSDESIEIWGHADREWPIFDEISARTRGLYPPASQAHGSRGLITGANPHARPNGNGLTLEEAQEASQLATQAAVRAVGGELMTPLAHFFIEKDKNKCTVRFDPPVSGRFLLLKMWSPQQDVHDRPPNIDIQAVVAKGFAGPRFSPAVELA</sequence>
<feature type="compositionally biased region" description="Acidic residues" evidence="1">
    <location>
        <begin position="394"/>
        <end position="403"/>
    </location>
</feature>
<keyword evidence="3" id="KW-1185">Reference proteome</keyword>
<feature type="compositionally biased region" description="Acidic residues" evidence="1">
    <location>
        <begin position="361"/>
        <end position="372"/>
    </location>
</feature>
<feature type="region of interest" description="Disordered" evidence="1">
    <location>
        <begin position="350"/>
        <end position="433"/>
    </location>
</feature>
<name>A0AAN6ULL9_9PEZI</name>
<protein>
    <submittedName>
        <fullName evidence="2">Uncharacterized protein</fullName>
    </submittedName>
</protein>
<feature type="region of interest" description="Disordered" evidence="1">
    <location>
        <begin position="181"/>
        <end position="213"/>
    </location>
</feature>
<gene>
    <name evidence="2" type="ORF">BT67DRAFT_271112</name>
</gene>
<dbReference type="EMBL" id="MU853406">
    <property type="protein sequence ID" value="KAK4135312.1"/>
    <property type="molecule type" value="Genomic_DNA"/>
</dbReference>